<dbReference type="GO" id="GO:0019305">
    <property type="term" value="P:dTDP-rhamnose biosynthetic process"/>
    <property type="evidence" value="ECO:0007669"/>
    <property type="project" value="UniProtKB-UniRule"/>
</dbReference>
<dbReference type="Proteomes" id="UP000326570">
    <property type="component" value="Unassembled WGS sequence"/>
</dbReference>
<evidence type="ECO:0000256" key="6">
    <source>
        <dbReference type="PIRSR" id="PIRSR600888-3"/>
    </source>
</evidence>
<comment type="subunit">
    <text evidence="7">Homodimer.</text>
</comment>
<dbReference type="NCBIfam" id="TIGR01221">
    <property type="entry name" value="rmlC"/>
    <property type="match status" value="1"/>
</dbReference>
<evidence type="ECO:0000256" key="2">
    <source>
        <dbReference type="ARBA" id="ARBA00001997"/>
    </source>
</evidence>
<dbReference type="CDD" id="cd00438">
    <property type="entry name" value="cupin_RmlC"/>
    <property type="match status" value="1"/>
</dbReference>
<reference evidence="8 9" key="1">
    <citation type="submission" date="2019-09" db="EMBL/GenBank/DDBJ databases">
        <title>Genome sequence of Adhaeribacter sp. M2.</title>
        <authorList>
            <person name="Srinivasan S."/>
        </authorList>
    </citation>
    <scope>NUCLEOTIDE SEQUENCE [LARGE SCALE GENOMIC DNA]</scope>
    <source>
        <strain evidence="8 9">M2</strain>
    </source>
</reference>
<dbReference type="UniPathway" id="UPA00124"/>
<comment type="catalytic activity">
    <reaction evidence="1 7">
        <text>dTDP-4-dehydro-6-deoxy-alpha-D-glucose = dTDP-4-dehydro-beta-L-rhamnose</text>
        <dbReference type="Rhea" id="RHEA:16969"/>
        <dbReference type="ChEBI" id="CHEBI:57649"/>
        <dbReference type="ChEBI" id="CHEBI:62830"/>
        <dbReference type="EC" id="5.1.3.13"/>
    </reaction>
</comment>
<proteinExistence type="inferred from homology"/>
<dbReference type="Pfam" id="PF00908">
    <property type="entry name" value="dTDP_sugar_isom"/>
    <property type="match status" value="1"/>
</dbReference>
<dbReference type="InterPro" id="IPR014710">
    <property type="entry name" value="RmlC-like_jellyroll"/>
</dbReference>
<protein>
    <recommendedName>
        <fullName evidence="4 7">dTDP-4-dehydrorhamnose 3,5-epimerase</fullName>
        <ecNumber evidence="3 7">5.1.3.13</ecNumber>
    </recommendedName>
    <alternativeName>
        <fullName evidence="7">Thymidine diphospho-4-keto-rhamnose 3,5-epimerase</fullName>
    </alternativeName>
</protein>
<dbReference type="EMBL" id="VTWT01000014">
    <property type="protein sequence ID" value="KAA9324985.1"/>
    <property type="molecule type" value="Genomic_DNA"/>
</dbReference>
<organism evidence="8 9">
    <name type="scientific">Adhaeribacter soli</name>
    <dbReference type="NCBI Taxonomy" id="2607655"/>
    <lineage>
        <taxon>Bacteria</taxon>
        <taxon>Pseudomonadati</taxon>
        <taxon>Bacteroidota</taxon>
        <taxon>Cytophagia</taxon>
        <taxon>Cytophagales</taxon>
        <taxon>Hymenobacteraceae</taxon>
        <taxon>Adhaeribacter</taxon>
    </lineage>
</organism>
<evidence type="ECO:0000256" key="4">
    <source>
        <dbReference type="ARBA" id="ARBA00019595"/>
    </source>
</evidence>
<accession>A0A5N1IH57</accession>
<evidence type="ECO:0000313" key="8">
    <source>
        <dbReference type="EMBL" id="KAA9324985.1"/>
    </source>
</evidence>
<comment type="pathway">
    <text evidence="7">Carbohydrate biosynthesis; dTDP-L-rhamnose biosynthesis.</text>
</comment>
<evidence type="ECO:0000313" key="9">
    <source>
        <dbReference type="Proteomes" id="UP000326570"/>
    </source>
</evidence>
<dbReference type="GO" id="GO:0000271">
    <property type="term" value="P:polysaccharide biosynthetic process"/>
    <property type="evidence" value="ECO:0007669"/>
    <property type="project" value="TreeGrafter"/>
</dbReference>
<dbReference type="AlphaFoldDB" id="A0A5N1IH57"/>
<dbReference type="GO" id="GO:0008830">
    <property type="term" value="F:dTDP-4-dehydrorhamnose 3,5-epimerase activity"/>
    <property type="evidence" value="ECO:0007669"/>
    <property type="project" value="UniProtKB-UniRule"/>
</dbReference>
<keyword evidence="7 8" id="KW-0413">Isomerase</keyword>
<dbReference type="Gene3D" id="2.60.120.10">
    <property type="entry name" value="Jelly Rolls"/>
    <property type="match status" value="1"/>
</dbReference>
<comment type="function">
    <text evidence="2 7">Catalyzes the epimerization of the C3' and C5'positions of dTDP-6-deoxy-D-xylo-4-hexulose, forming dTDP-6-deoxy-L-lyxo-4-hexulose.</text>
</comment>
<gene>
    <name evidence="8" type="primary">rfbC</name>
    <name evidence="8" type="ORF">F0P94_18925</name>
</gene>
<evidence type="ECO:0000256" key="7">
    <source>
        <dbReference type="RuleBase" id="RU364069"/>
    </source>
</evidence>
<evidence type="ECO:0000256" key="3">
    <source>
        <dbReference type="ARBA" id="ARBA00012098"/>
    </source>
</evidence>
<dbReference type="PANTHER" id="PTHR21047:SF2">
    <property type="entry name" value="THYMIDINE DIPHOSPHO-4-KETO-RHAMNOSE 3,5-EPIMERASE"/>
    <property type="match status" value="1"/>
</dbReference>
<dbReference type="RefSeq" id="WP_150906023.1">
    <property type="nucleotide sequence ID" value="NZ_VTWT01000014.1"/>
</dbReference>
<evidence type="ECO:0000256" key="5">
    <source>
        <dbReference type="PIRSR" id="PIRSR600888-1"/>
    </source>
</evidence>
<dbReference type="PANTHER" id="PTHR21047">
    <property type="entry name" value="DTDP-6-DEOXY-D-GLUCOSE-3,5 EPIMERASE"/>
    <property type="match status" value="1"/>
</dbReference>
<name>A0A5N1IH57_9BACT</name>
<feature type="active site" description="Proton donor" evidence="5">
    <location>
        <position position="131"/>
    </location>
</feature>
<feature type="site" description="Participates in a stacking interaction with the thymidine ring of dTDP-4-oxo-6-deoxyglucose" evidence="6">
    <location>
        <position position="137"/>
    </location>
</feature>
<dbReference type="SUPFAM" id="SSF51182">
    <property type="entry name" value="RmlC-like cupins"/>
    <property type="match status" value="1"/>
</dbReference>
<dbReference type="InterPro" id="IPR000888">
    <property type="entry name" value="RmlC-like"/>
</dbReference>
<evidence type="ECO:0000256" key="1">
    <source>
        <dbReference type="ARBA" id="ARBA00001298"/>
    </source>
</evidence>
<sequence length="180" mass="20656">MEYKEHFLKGVVEFFPKQFKDNRGWFMESFNEKAMQQAGIPTVFVQDNQSVSFKNVLRGLHFQKPPFAQAKLVRAVAGRVLDVIVDIRKASPTYGKHLARELNADQNNLLYVPEGFAHGFLALEENSVFLYKCSSYYHQESESGLCWSDPDLNIDWGVKDPIVSEKDKILPAFKDFVSPF</sequence>
<dbReference type="InterPro" id="IPR011051">
    <property type="entry name" value="RmlC_Cupin_sf"/>
</dbReference>
<feature type="active site" description="Proton acceptor" evidence="5">
    <location>
        <position position="61"/>
    </location>
</feature>
<comment type="caution">
    <text evidence="8">The sequence shown here is derived from an EMBL/GenBank/DDBJ whole genome shotgun (WGS) entry which is preliminary data.</text>
</comment>
<keyword evidence="9" id="KW-1185">Reference proteome</keyword>
<comment type="similarity">
    <text evidence="7">Belongs to the dTDP-4-dehydrorhamnose 3,5-epimerase family.</text>
</comment>
<dbReference type="GO" id="GO:0005829">
    <property type="term" value="C:cytosol"/>
    <property type="evidence" value="ECO:0007669"/>
    <property type="project" value="TreeGrafter"/>
</dbReference>
<dbReference type="EC" id="5.1.3.13" evidence="3 7"/>